<evidence type="ECO:0000313" key="2">
    <source>
        <dbReference type="EMBL" id="WSD21301.1"/>
    </source>
</evidence>
<evidence type="ECO:0000313" key="3">
    <source>
        <dbReference type="Proteomes" id="UP001340816"/>
    </source>
</evidence>
<name>A0ABZ1HRS8_STRPH</name>
<accession>A0ABZ1HRS8</accession>
<dbReference type="RefSeq" id="WP_326757333.1">
    <property type="nucleotide sequence ID" value="NZ_CP109135.1"/>
</dbReference>
<keyword evidence="3" id="KW-1185">Reference proteome</keyword>
<gene>
    <name evidence="1" type="ORF">OHB35_00105</name>
    <name evidence="2" type="ORF">OHB35_53230</name>
</gene>
<evidence type="ECO:0008006" key="4">
    <source>
        <dbReference type="Google" id="ProtNLM"/>
    </source>
</evidence>
<evidence type="ECO:0000313" key="1">
    <source>
        <dbReference type="EMBL" id="WSD11748.1"/>
    </source>
</evidence>
<sequence length="304" mass="32794">MPIKPDPTTPEGEAILALADLLDSLQADTGEWPGADTVDILVRWLSRFTFAVPETLTSQVTGRAWVLDQWDRHNDEVTLWSDEASALASMARDVRSLWANVAGDDGVPYRPPADDRTAVDLYYGAQEDLEGYSLYPASISRCERAPRSLSLSDDEACAEANSAAVFHPMKDPDDEGLPCIEIAGIFVFAYLDADKEAVRVSIHLDSASDWLVRQGGTVPLRVEVEHTVVLDDSGQEGAPLPPLLDELLKAADEGQRVAIREAARAAGVLWHCPVCGWDNSGAATCCGGPGPCRKPRPAAEQTSV</sequence>
<reference evidence="2 3" key="1">
    <citation type="submission" date="2022-10" db="EMBL/GenBank/DDBJ databases">
        <title>The complete genomes of actinobacterial strains from the NBC collection.</title>
        <authorList>
            <person name="Joergensen T.S."/>
            <person name="Alvarez Arevalo M."/>
            <person name="Sterndorff E.B."/>
            <person name="Faurdal D."/>
            <person name="Vuksanovic O."/>
            <person name="Mourched A.-S."/>
            <person name="Charusanti P."/>
            <person name="Shaw S."/>
            <person name="Blin K."/>
            <person name="Weber T."/>
        </authorList>
    </citation>
    <scope>NUCLEOTIDE SEQUENCE [LARGE SCALE GENOMIC DNA]</scope>
    <source>
        <strain evidence="2 3">NBC 01752</strain>
    </source>
</reference>
<organism evidence="2 3">
    <name type="scientific">Streptomyces phaeochromogenes</name>
    <dbReference type="NCBI Taxonomy" id="1923"/>
    <lineage>
        <taxon>Bacteria</taxon>
        <taxon>Bacillati</taxon>
        <taxon>Actinomycetota</taxon>
        <taxon>Actinomycetes</taxon>
        <taxon>Kitasatosporales</taxon>
        <taxon>Streptomycetaceae</taxon>
        <taxon>Streptomyces</taxon>
        <taxon>Streptomyces phaeochromogenes group</taxon>
    </lineage>
</organism>
<dbReference type="EMBL" id="CP109135">
    <property type="protein sequence ID" value="WSD21301.1"/>
    <property type="molecule type" value="Genomic_DNA"/>
</dbReference>
<protein>
    <recommendedName>
        <fullName evidence="4">RanBP2-type domain-containing protein</fullName>
    </recommendedName>
</protein>
<proteinExistence type="predicted"/>
<dbReference type="EMBL" id="CP109135">
    <property type="protein sequence ID" value="WSD11748.1"/>
    <property type="molecule type" value="Genomic_DNA"/>
</dbReference>
<dbReference type="Proteomes" id="UP001340816">
    <property type="component" value="Chromosome"/>
</dbReference>